<feature type="domain" description="SnoaL-like" evidence="1">
    <location>
        <begin position="406"/>
        <end position="503"/>
    </location>
</feature>
<dbReference type="Gene3D" id="3.10.450.50">
    <property type="match status" value="2"/>
</dbReference>
<feature type="domain" description="SnoaL-like" evidence="1">
    <location>
        <begin position="297"/>
        <end position="370"/>
    </location>
</feature>
<organism evidence="2">
    <name type="scientific">marine sediment metagenome</name>
    <dbReference type="NCBI Taxonomy" id="412755"/>
    <lineage>
        <taxon>unclassified sequences</taxon>
        <taxon>metagenomes</taxon>
        <taxon>ecological metagenomes</taxon>
    </lineage>
</organism>
<accession>A0A0F9VF42</accession>
<reference evidence="2" key="1">
    <citation type="journal article" date="2015" name="Nature">
        <title>Complex archaea that bridge the gap between prokaryotes and eukaryotes.</title>
        <authorList>
            <person name="Spang A."/>
            <person name="Saw J.H."/>
            <person name="Jorgensen S.L."/>
            <person name="Zaremba-Niedzwiedzka K."/>
            <person name="Martijn J."/>
            <person name="Lind A.E."/>
            <person name="van Eijk R."/>
            <person name="Schleper C."/>
            <person name="Guy L."/>
            <person name="Ettema T.J."/>
        </authorList>
    </citation>
    <scope>NUCLEOTIDE SEQUENCE</scope>
</reference>
<dbReference type="EMBL" id="LAZR01000052">
    <property type="protein sequence ID" value="KKN98387.1"/>
    <property type="molecule type" value="Genomic_DNA"/>
</dbReference>
<dbReference type="SUPFAM" id="SSF54427">
    <property type="entry name" value="NTF2-like"/>
    <property type="match status" value="2"/>
</dbReference>
<dbReference type="AlphaFoldDB" id="A0A0F9VF42"/>
<comment type="caution">
    <text evidence="2">The sequence shown here is derived from an EMBL/GenBank/DDBJ whole genome shotgun (WGS) entry which is preliminary data.</text>
</comment>
<protein>
    <recommendedName>
        <fullName evidence="1">SnoaL-like domain-containing protein</fullName>
    </recommendedName>
</protein>
<dbReference type="Gene3D" id="2.130.10.10">
    <property type="entry name" value="YVTN repeat-like/Quinoprotein amine dehydrogenase"/>
    <property type="match status" value="1"/>
</dbReference>
<gene>
    <name evidence="2" type="ORF">LCGC14_0149210</name>
</gene>
<proteinExistence type="predicted"/>
<dbReference type="InterPro" id="IPR037401">
    <property type="entry name" value="SnoaL-like"/>
</dbReference>
<dbReference type="SUPFAM" id="SSF69322">
    <property type="entry name" value="Tricorn protease domain 2"/>
    <property type="match status" value="1"/>
</dbReference>
<evidence type="ECO:0000313" key="2">
    <source>
        <dbReference type="EMBL" id="KKN98387.1"/>
    </source>
</evidence>
<dbReference type="InterPro" id="IPR032710">
    <property type="entry name" value="NTF2-like_dom_sf"/>
</dbReference>
<dbReference type="InterPro" id="IPR015943">
    <property type="entry name" value="WD40/YVTN_repeat-like_dom_sf"/>
</dbReference>
<dbReference type="Pfam" id="PF12680">
    <property type="entry name" value="SnoaL_2"/>
    <property type="match status" value="2"/>
</dbReference>
<evidence type="ECO:0000259" key="1">
    <source>
        <dbReference type="Pfam" id="PF12680"/>
    </source>
</evidence>
<sequence>MIQNHLTILLSLCCCLNAFNQQSTEVYLTELNLENDSLSIDSVLNISKNEGYDNQPSFLDNNNILFSSTRNSQTDVALYNIKESRTTWLTNTPEGSEFSPLKIPGKNAISAIRLDKDGLQRLYEYDIKTDESKVLLSDLKVGYHVWFSSDIIVCTVLIENRMDLVISNLKVNTNYTVQKNVGRSLHKIPNSNLVSYISKTEDSVTIKSLDPISLKSEEIISSIGNSEDVCWTENGGLITAYNTSILSFNPSTDKEWKLEFKINQQDVNGISRLAINPRGKHLSFVSKDSPKKIIDKQVETFNARDINAFANCFSKNVVVKNFPMDTLYTGREQLKENYEAFYKKTPAIEAKVASRIHVGLTVVDQEVITIDGNQHHQVAIYEVDDFIKSMSFIRDTVTSIDPEIIVQEQLDGYNARDINAFLQPFSNNVKVYGAHGELRTEGIEEMRKGYVDFFETTNDLHCSVKNRIVIGNKVIDEEYITANGESFSAIGVYEIESGKIARVTFLQ</sequence>
<name>A0A0F9VF42_9ZZZZ</name>